<evidence type="ECO:0000256" key="1">
    <source>
        <dbReference type="SAM" id="MobiDB-lite"/>
    </source>
</evidence>
<gene>
    <name evidence="3" type="ORF">PSS4_v1_530005</name>
</gene>
<name>A0A0S4U7I3_RALSL</name>
<keyword evidence="2" id="KW-1133">Transmembrane helix</keyword>
<organism evidence="3">
    <name type="scientific">Ralstonia solanacearum</name>
    <name type="common">Pseudomonas solanacearum</name>
    <dbReference type="NCBI Taxonomy" id="305"/>
    <lineage>
        <taxon>Bacteria</taxon>
        <taxon>Pseudomonadati</taxon>
        <taxon>Pseudomonadota</taxon>
        <taxon>Betaproteobacteria</taxon>
        <taxon>Burkholderiales</taxon>
        <taxon>Burkholderiaceae</taxon>
        <taxon>Ralstonia</taxon>
        <taxon>Ralstonia solanacearum species complex</taxon>
    </lineage>
</organism>
<sequence>MAEISKPRADMQQAAGPTRADDHDSGTAPTRSFAAAFPSPIVNGIWWVWCHLVWAWQCIEHWLAERLGGAPATVMEGVIRAVRAGDAAFDVYQAMGLQVAPLARLNMWHDANDPSSEMYYRVTPVVLELDDGRVIHFCEYQVTNHPLPGNAPDFADLAAGERVCAVGWWERDMFSAWGLRLREGHRSRIIYAVRPPRDLPRRFDELLARRPHGFAKAVGTRSGYAAAMILLMAFVLLASEPGARNIGPVMAVLAFSLTLLPLACCLISVAATRMLAEPLLPIPEMMALGRCGEGNLRFRSYDFARCERAVRLAMEAPTRHTTSPATERPDSG</sequence>
<feature type="transmembrane region" description="Helical" evidence="2">
    <location>
        <begin position="250"/>
        <end position="276"/>
    </location>
</feature>
<dbReference type="EMBL" id="LN899821">
    <property type="protein sequence ID" value="CUV18196.1"/>
    <property type="molecule type" value="Genomic_DNA"/>
</dbReference>
<keyword evidence="2" id="KW-0472">Membrane</keyword>
<keyword evidence="2 3" id="KW-0812">Transmembrane</keyword>
<evidence type="ECO:0000313" key="3">
    <source>
        <dbReference type="EMBL" id="CUV18196.1"/>
    </source>
</evidence>
<dbReference type="AlphaFoldDB" id="A0A0S4U7I3"/>
<accession>A0A0S4U7I3</accession>
<feature type="transmembrane region" description="Helical" evidence="2">
    <location>
        <begin position="218"/>
        <end position="238"/>
    </location>
</feature>
<feature type="region of interest" description="Disordered" evidence="1">
    <location>
        <begin position="1"/>
        <end position="28"/>
    </location>
</feature>
<proteinExistence type="predicted"/>
<reference evidence="3" key="1">
    <citation type="submission" date="2015-10" db="EMBL/GenBank/DDBJ databases">
        <authorList>
            <person name="Gilbert D.G."/>
        </authorList>
    </citation>
    <scope>NUCLEOTIDE SEQUENCE</scope>
    <source>
        <strain evidence="3">Phyl III-seqv23</strain>
    </source>
</reference>
<evidence type="ECO:0000256" key="2">
    <source>
        <dbReference type="SAM" id="Phobius"/>
    </source>
</evidence>
<protein>
    <submittedName>
        <fullName evidence="3">Putative transmembrane protein</fullName>
    </submittedName>
</protein>